<feature type="region of interest" description="Disordered" evidence="6">
    <location>
        <begin position="236"/>
        <end position="268"/>
    </location>
</feature>
<feature type="compositionally biased region" description="Basic and acidic residues" evidence="6">
    <location>
        <begin position="407"/>
        <end position="441"/>
    </location>
</feature>
<evidence type="ECO:0000259" key="8">
    <source>
        <dbReference type="PROSITE" id="PS51917"/>
    </source>
</evidence>
<dbReference type="Pfam" id="PF16550">
    <property type="entry name" value="RPN13_C"/>
    <property type="match status" value="1"/>
</dbReference>
<comment type="subcellular location">
    <subcellularLocation>
        <location evidence="2">Cytoplasm</location>
    </subcellularLocation>
    <subcellularLocation>
        <location evidence="1">Nucleus</location>
    </subcellularLocation>
</comment>
<dbReference type="InterPro" id="IPR038633">
    <property type="entry name" value="Rpn13/ADRM1_Pru_sf"/>
</dbReference>
<feature type="domain" description="DEUBAD" evidence="7">
    <location>
        <begin position="290"/>
        <end position="399"/>
    </location>
</feature>
<dbReference type="InterPro" id="IPR038108">
    <property type="entry name" value="RPN13_DEUBAD_sf"/>
</dbReference>
<dbReference type="GO" id="GO:0008541">
    <property type="term" value="C:proteasome regulatory particle, lid subcomplex"/>
    <property type="evidence" value="ECO:0007669"/>
    <property type="project" value="TreeGrafter"/>
</dbReference>
<dbReference type="InterPro" id="IPR044868">
    <property type="entry name" value="Rpn13/ADRM1_Pru"/>
</dbReference>
<evidence type="ECO:0000313" key="9">
    <source>
        <dbReference type="EMBL" id="CEL69122.1"/>
    </source>
</evidence>
<sequence length="441" mass="48427">MDDEFENVRKWYQTGRNPFRLCISFQQDSCTVRRFSVHRCPPVECIRWFVLPYTSSRHHLCSSQTCVTVPAVGYLFPHIREENRPTISTAVSRPPADLLPRGYSLFQETALSCYIMAMNFFGNPEGDAASQDVTSFRAGKCRINGSLVSPDTRKGRLQIGAGDDGLTHVQWINRETQQTEDDLIVINDAYLERVPECTTGRVYCLRFTSSDKKMLFWMQEPDASKDETLIEQFNARAGGVPPSRNGGGQAGASGASGAAGANDSGPNAQGIQQLRQLLANYSESLRRARGHSQPTATPLNEVLSSQTLSRIADDEEAVHELVGLMPEGCRTEGDVREALRSAQLAAPMSGLTQAIYTNSAPLLSSMGVTAEDRAAATSPDAMMAFAQALEAHYRPEEKEEEIMSNEEAARAERNKQGGEEKKDGEESKTGQETSDGEKKAD</sequence>
<dbReference type="EMBL" id="LN714485">
    <property type="protein sequence ID" value="CEL69122.1"/>
    <property type="molecule type" value="Genomic_DNA"/>
</dbReference>
<dbReference type="GO" id="GO:0005737">
    <property type="term" value="C:cytoplasm"/>
    <property type="evidence" value="ECO:0007669"/>
    <property type="project" value="UniProtKB-SubCell"/>
</dbReference>
<dbReference type="AlphaFoldDB" id="A0A0F7ULP0"/>
<evidence type="ECO:0000256" key="4">
    <source>
        <dbReference type="ARBA" id="ARBA00022942"/>
    </source>
</evidence>
<reference evidence="9" key="1">
    <citation type="journal article" date="2015" name="PLoS ONE">
        <title>Comprehensive Evaluation of Toxoplasma gondii VEG and Neospora caninum LIV Genomes with Tachyzoite Stage Transcriptome and Proteome Defines Novel Transcript Features.</title>
        <authorList>
            <person name="Ramaprasad A."/>
            <person name="Mourier T."/>
            <person name="Naeem R."/>
            <person name="Malas T.B."/>
            <person name="Moussa E."/>
            <person name="Panigrahi A."/>
            <person name="Vermont S.J."/>
            <person name="Otto T.D."/>
            <person name="Wastling J."/>
            <person name="Pain A."/>
        </authorList>
    </citation>
    <scope>NUCLEOTIDE SEQUENCE</scope>
    <source>
        <strain evidence="9">Liverpool</strain>
    </source>
</reference>
<evidence type="ECO:0000256" key="3">
    <source>
        <dbReference type="ARBA" id="ARBA00022490"/>
    </source>
</evidence>
<keyword evidence="3" id="KW-0963">Cytoplasm</keyword>
<keyword evidence="9" id="KW-0675">Receptor</keyword>
<accession>A0A0F7ULP0</accession>
<gene>
    <name evidence="9" type="ORF">BN1204_048420</name>
</gene>
<evidence type="ECO:0000259" key="7">
    <source>
        <dbReference type="PROSITE" id="PS51916"/>
    </source>
</evidence>
<organism evidence="9">
    <name type="scientific">Neospora caninum (strain Liverpool)</name>
    <dbReference type="NCBI Taxonomy" id="572307"/>
    <lineage>
        <taxon>Eukaryota</taxon>
        <taxon>Sar</taxon>
        <taxon>Alveolata</taxon>
        <taxon>Apicomplexa</taxon>
        <taxon>Conoidasida</taxon>
        <taxon>Coccidia</taxon>
        <taxon>Eucoccidiorida</taxon>
        <taxon>Eimeriorina</taxon>
        <taxon>Sarcocystidae</taxon>
        <taxon>Neospora</taxon>
    </lineage>
</organism>
<evidence type="ECO:0000256" key="2">
    <source>
        <dbReference type="ARBA" id="ARBA00004496"/>
    </source>
</evidence>
<evidence type="ECO:0000256" key="5">
    <source>
        <dbReference type="ARBA" id="ARBA00023242"/>
    </source>
</evidence>
<dbReference type="PROSITE" id="PS51916">
    <property type="entry name" value="DEUBAD"/>
    <property type="match status" value="1"/>
</dbReference>
<dbReference type="InterPro" id="IPR044867">
    <property type="entry name" value="DEUBAD_dom"/>
</dbReference>
<feature type="domain" description="Pru" evidence="8">
    <location>
        <begin position="128"/>
        <end position="240"/>
    </location>
</feature>
<dbReference type="Pfam" id="PF04683">
    <property type="entry name" value="Rpn13_ADRM1_Pru"/>
    <property type="match status" value="1"/>
</dbReference>
<evidence type="ECO:0000256" key="6">
    <source>
        <dbReference type="SAM" id="MobiDB-lite"/>
    </source>
</evidence>
<feature type="region of interest" description="Disordered" evidence="6">
    <location>
        <begin position="393"/>
        <end position="441"/>
    </location>
</feature>
<protein>
    <submittedName>
        <fullName evidence="9">Proteasomal ubiquitin receptor ADRM1</fullName>
    </submittedName>
</protein>
<dbReference type="GO" id="GO:0061133">
    <property type="term" value="F:endopeptidase activator activity"/>
    <property type="evidence" value="ECO:0007669"/>
    <property type="project" value="TreeGrafter"/>
</dbReference>
<evidence type="ECO:0000256" key="1">
    <source>
        <dbReference type="ARBA" id="ARBA00004123"/>
    </source>
</evidence>
<dbReference type="PROSITE" id="PS51917">
    <property type="entry name" value="PRU"/>
    <property type="match status" value="1"/>
</dbReference>
<dbReference type="PANTHER" id="PTHR12225:SF0">
    <property type="entry name" value="PROTEASOMAL UBIQUITIN RECEPTOR ADRM1"/>
    <property type="match status" value="1"/>
</dbReference>
<keyword evidence="5" id="KW-0539">Nucleus</keyword>
<dbReference type="PANTHER" id="PTHR12225">
    <property type="entry name" value="ADHESION REGULATING MOLECULE 1 110 KDA CELL MEMBRANE GLYCOPROTEIN"/>
    <property type="match status" value="1"/>
</dbReference>
<dbReference type="Gene3D" id="1.10.2020.20">
    <property type="match status" value="1"/>
</dbReference>
<dbReference type="InterPro" id="IPR006773">
    <property type="entry name" value="Rpn13/ADRM1"/>
</dbReference>
<proteinExistence type="predicted"/>
<feature type="compositionally biased region" description="Low complexity" evidence="6">
    <location>
        <begin position="252"/>
        <end position="268"/>
    </location>
</feature>
<name>A0A0F7ULP0_NEOCL</name>
<dbReference type="FunFam" id="2.30.29.70:FF:000001">
    <property type="entry name" value="Proteasomal ubiquitin receptor ADRM1"/>
    <property type="match status" value="1"/>
</dbReference>
<keyword evidence="4" id="KW-0647">Proteasome</keyword>
<dbReference type="Gene3D" id="2.30.29.70">
    <property type="entry name" value="Proteasomal ubiquitin receptor Rpn13/ADRM1"/>
    <property type="match status" value="1"/>
</dbReference>
<dbReference type="GO" id="GO:0070628">
    <property type="term" value="F:proteasome binding"/>
    <property type="evidence" value="ECO:0007669"/>
    <property type="project" value="TreeGrafter"/>
</dbReference>
<dbReference type="GO" id="GO:0005634">
    <property type="term" value="C:nucleus"/>
    <property type="evidence" value="ECO:0007669"/>
    <property type="project" value="UniProtKB-SubCell"/>
</dbReference>
<dbReference type="InterPro" id="IPR032368">
    <property type="entry name" value="RPN13_DEUBAD"/>
</dbReference>
<dbReference type="CDD" id="cd13314">
    <property type="entry name" value="PH_Rpn13"/>
    <property type="match status" value="1"/>
</dbReference>